<name>A0A8H5G3L4_9AGAR</name>
<evidence type="ECO:0000313" key="2">
    <source>
        <dbReference type="EMBL" id="KAF5357673.1"/>
    </source>
</evidence>
<keyword evidence="1" id="KW-0472">Membrane</keyword>
<dbReference type="AlphaFoldDB" id="A0A8H5G3L4"/>
<feature type="transmembrane region" description="Helical" evidence="1">
    <location>
        <begin position="70"/>
        <end position="93"/>
    </location>
</feature>
<organism evidence="2 3">
    <name type="scientific">Tetrapyrgos nigripes</name>
    <dbReference type="NCBI Taxonomy" id="182062"/>
    <lineage>
        <taxon>Eukaryota</taxon>
        <taxon>Fungi</taxon>
        <taxon>Dikarya</taxon>
        <taxon>Basidiomycota</taxon>
        <taxon>Agaricomycotina</taxon>
        <taxon>Agaricomycetes</taxon>
        <taxon>Agaricomycetidae</taxon>
        <taxon>Agaricales</taxon>
        <taxon>Marasmiineae</taxon>
        <taxon>Marasmiaceae</taxon>
        <taxon>Tetrapyrgos</taxon>
    </lineage>
</organism>
<dbReference type="EMBL" id="JAACJM010000050">
    <property type="protein sequence ID" value="KAF5357673.1"/>
    <property type="molecule type" value="Genomic_DNA"/>
</dbReference>
<gene>
    <name evidence="2" type="ORF">D9758_007407</name>
</gene>
<accession>A0A8H5G3L4</accession>
<feature type="transmembrane region" description="Helical" evidence="1">
    <location>
        <begin position="211"/>
        <end position="231"/>
    </location>
</feature>
<dbReference type="OrthoDB" id="9451547at2759"/>
<keyword evidence="3" id="KW-1185">Reference proteome</keyword>
<keyword evidence="1" id="KW-0812">Transmembrane</keyword>
<proteinExistence type="predicted"/>
<sequence>MGGFVTRQGHHPIILPSQLTEEILLDIKATKVQDIKDKSKGDAVSKGVTLLQTSWFLVQILTRAIQHLPIAALEISTVAFAVLNLLVYGLWWYKPLDVQRSIMIGPGPEEIEISATSYRQWFSPARILKFLKFVVFGGSNYYPEKSISVPIIWAGYPEESISVIWAGYSYQFEGAGFMMTSVVASIVACLFGAIHCVAWNFSFPTSTEQTMWRISAAFVALFPSLFSPGLATRCIQDGLYWESLLKRFRFLRYIELFPQWIYIAIIVTGLPLYVVCRLVLLTITFTTLRSLPADAYRDIDWTRYLPHM</sequence>
<keyword evidence="1" id="KW-1133">Transmembrane helix</keyword>
<reference evidence="2 3" key="1">
    <citation type="journal article" date="2020" name="ISME J.">
        <title>Uncovering the hidden diversity of litter-decomposition mechanisms in mushroom-forming fungi.</title>
        <authorList>
            <person name="Floudas D."/>
            <person name="Bentzer J."/>
            <person name="Ahren D."/>
            <person name="Johansson T."/>
            <person name="Persson P."/>
            <person name="Tunlid A."/>
        </authorList>
    </citation>
    <scope>NUCLEOTIDE SEQUENCE [LARGE SCALE GENOMIC DNA]</scope>
    <source>
        <strain evidence="2 3">CBS 291.85</strain>
    </source>
</reference>
<comment type="caution">
    <text evidence="2">The sequence shown here is derived from an EMBL/GenBank/DDBJ whole genome shotgun (WGS) entry which is preliminary data.</text>
</comment>
<feature type="transmembrane region" description="Helical" evidence="1">
    <location>
        <begin position="175"/>
        <end position="199"/>
    </location>
</feature>
<evidence type="ECO:0000313" key="3">
    <source>
        <dbReference type="Proteomes" id="UP000559256"/>
    </source>
</evidence>
<evidence type="ECO:0000256" key="1">
    <source>
        <dbReference type="SAM" id="Phobius"/>
    </source>
</evidence>
<dbReference type="PANTHER" id="PTHR35043">
    <property type="entry name" value="TRANSCRIPTION FACTOR DOMAIN-CONTAINING PROTEIN"/>
    <property type="match status" value="1"/>
</dbReference>
<protein>
    <submittedName>
        <fullName evidence="2">Uncharacterized protein</fullName>
    </submittedName>
</protein>
<feature type="transmembrane region" description="Helical" evidence="1">
    <location>
        <begin position="260"/>
        <end position="280"/>
    </location>
</feature>
<dbReference type="PANTHER" id="PTHR35043:SF7">
    <property type="entry name" value="TRANSCRIPTION FACTOR DOMAIN-CONTAINING PROTEIN"/>
    <property type="match status" value="1"/>
</dbReference>
<dbReference type="Proteomes" id="UP000559256">
    <property type="component" value="Unassembled WGS sequence"/>
</dbReference>